<dbReference type="KEGG" id="arac:E0W69_004520"/>
<name>A0A5P2G1I8_9BACT</name>
<feature type="chain" id="PRO_5024409162" evidence="2">
    <location>
        <begin position="24"/>
        <end position="243"/>
    </location>
</feature>
<feature type="signal peptide" evidence="2">
    <location>
        <begin position="1"/>
        <end position="23"/>
    </location>
</feature>
<keyword evidence="5" id="KW-1185">Reference proteome</keyword>
<evidence type="ECO:0000256" key="2">
    <source>
        <dbReference type="SAM" id="SignalP"/>
    </source>
</evidence>
<dbReference type="Pfam" id="PF19573">
    <property type="entry name" value="DUF6089"/>
    <property type="match status" value="1"/>
</dbReference>
<feature type="domain" description="DUF6089" evidence="3">
    <location>
        <begin position="32"/>
        <end position="201"/>
    </location>
</feature>
<dbReference type="SUPFAM" id="SSF56925">
    <property type="entry name" value="OMPA-like"/>
    <property type="match status" value="1"/>
</dbReference>
<evidence type="ECO:0000313" key="4">
    <source>
        <dbReference type="EMBL" id="QES87959.1"/>
    </source>
</evidence>
<organism evidence="4 5">
    <name type="scientific">Rhizosphaericola mali</name>
    <dbReference type="NCBI Taxonomy" id="2545455"/>
    <lineage>
        <taxon>Bacteria</taxon>
        <taxon>Pseudomonadati</taxon>
        <taxon>Bacteroidota</taxon>
        <taxon>Chitinophagia</taxon>
        <taxon>Chitinophagales</taxon>
        <taxon>Chitinophagaceae</taxon>
        <taxon>Rhizosphaericola</taxon>
    </lineage>
</organism>
<accession>A0A5P2G1I8</accession>
<reference evidence="4 5" key="1">
    <citation type="submission" date="2019-09" db="EMBL/GenBank/DDBJ databases">
        <title>Complete genome sequence of Arachidicoccus sp. B3-10 isolated from apple orchard soil.</title>
        <authorList>
            <person name="Kim H.S."/>
            <person name="Han K.-I."/>
            <person name="Suh M.K."/>
            <person name="Lee K.C."/>
            <person name="Eom M.K."/>
            <person name="Kim J.-S."/>
            <person name="Kang S.W."/>
            <person name="Sin Y."/>
            <person name="Lee J.-S."/>
        </authorList>
    </citation>
    <scope>NUCLEOTIDE SEQUENCE [LARGE SCALE GENOMIC DNA]</scope>
    <source>
        <strain evidence="4 5">B3-10</strain>
    </source>
</reference>
<evidence type="ECO:0000256" key="1">
    <source>
        <dbReference type="SAM" id="MobiDB-lite"/>
    </source>
</evidence>
<proteinExistence type="predicted"/>
<dbReference type="OrthoDB" id="654178at2"/>
<dbReference type="Gene3D" id="2.40.160.20">
    <property type="match status" value="1"/>
</dbReference>
<protein>
    <submittedName>
        <fullName evidence="4">Porin family protein</fullName>
    </submittedName>
</protein>
<dbReference type="EMBL" id="CP044016">
    <property type="protein sequence ID" value="QES87959.1"/>
    <property type="molecule type" value="Genomic_DNA"/>
</dbReference>
<dbReference type="AlphaFoldDB" id="A0A5P2G1I8"/>
<dbReference type="Proteomes" id="UP000292424">
    <property type="component" value="Chromosome"/>
</dbReference>
<sequence length="243" mass="28068">MKSLFFQCTFALLSMLIISQVHGQSFSEKLHLGIGFGPMRYYGDIYSEYTQFSVAGNIRYELNDHFYIKGQVTFGSVGASDQGSERQQLHPFRSNIQEISIMPEFDLLNMNEGSKWTPYIFAGVGYFHYTPFYYEYNDVTKRYDKYNYDLASVPRKINIPFGGGIKYAITDNIRLFGEGNFRLTNTDEIDGYQFKSSSIKNDVYYNFLFGVTFRLGGDYSSHRSQKSSGHSRRNLQNCPPVYL</sequence>
<dbReference type="InterPro" id="IPR011250">
    <property type="entry name" value="OMP/PagP_B-barrel"/>
</dbReference>
<dbReference type="RefSeq" id="WP_131328846.1">
    <property type="nucleotide sequence ID" value="NZ_CP044016.1"/>
</dbReference>
<dbReference type="InterPro" id="IPR045743">
    <property type="entry name" value="DUF6089"/>
</dbReference>
<gene>
    <name evidence="4" type="ORF">E0W69_004520</name>
</gene>
<keyword evidence="2" id="KW-0732">Signal</keyword>
<feature type="region of interest" description="Disordered" evidence="1">
    <location>
        <begin position="222"/>
        <end position="243"/>
    </location>
</feature>
<evidence type="ECO:0000259" key="3">
    <source>
        <dbReference type="Pfam" id="PF19573"/>
    </source>
</evidence>
<feature type="compositionally biased region" description="Basic residues" evidence="1">
    <location>
        <begin position="223"/>
        <end position="233"/>
    </location>
</feature>
<evidence type="ECO:0000313" key="5">
    <source>
        <dbReference type="Proteomes" id="UP000292424"/>
    </source>
</evidence>